<reference evidence="9 10" key="1">
    <citation type="submission" date="2017-02" db="EMBL/GenBank/DDBJ databases">
        <title>Ketogulonicigenium robustum SPU B003 Genome sequencing and assembly.</title>
        <authorList>
            <person name="Li Y."/>
            <person name="Liu L."/>
            <person name="Wang C."/>
            <person name="Zhang M."/>
            <person name="Zhang T."/>
            <person name="Zhang Y."/>
        </authorList>
    </citation>
    <scope>NUCLEOTIDE SEQUENCE [LARGE SCALE GENOMIC DNA]</scope>
    <source>
        <strain evidence="9 10">SPU_B003</strain>
    </source>
</reference>
<accession>A0A1W6NYZ1</accession>
<dbReference type="RefSeq" id="WP_085785936.1">
    <property type="nucleotide sequence ID" value="NZ_CP019937.1"/>
</dbReference>
<keyword evidence="5 7" id="KW-1133">Transmembrane helix</keyword>
<dbReference type="PANTHER" id="PTHR43386">
    <property type="entry name" value="OLIGOPEPTIDE TRANSPORT SYSTEM PERMEASE PROTEIN APPC"/>
    <property type="match status" value="1"/>
</dbReference>
<dbReference type="GO" id="GO:0005886">
    <property type="term" value="C:plasma membrane"/>
    <property type="evidence" value="ECO:0007669"/>
    <property type="project" value="UniProtKB-SubCell"/>
</dbReference>
<dbReference type="OrthoDB" id="9766870at2"/>
<dbReference type="Proteomes" id="UP000242447">
    <property type="component" value="Chromosome"/>
</dbReference>
<evidence type="ECO:0000313" key="9">
    <source>
        <dbReference type="EMBL" id="ARO14373.1"/>
    </source>
</evidence>
<dbReference type="GO" id="GO:0055085">
    <property type="term" value="P:transmembrane transport"/>
    <property type="evidence" value="ECO:0007669"/>
    <property type="project" value="InterPro"/>
</dbReference>
<evidence type="ECO:0000256" key="2">
    <source>
        <dbReference type="ARBA" id="ARBA00022448"/>
    </source>
</evidence>
<proteinExistence type="inferred from homology"/>
<organism evidence="9 10">
    <name type="scientific">Ketogulonicigenium robustum</name>
    <dbReference type="NCBI Taxonomy" id="92947"/>
    <lineage>
        <taxon>Bacteria</taxon>
        <taxon>Pseudomonadati</taxon>
        <taxon>Pseudomonadota</taxon>
        <taxon>Alphaproteobacteria</taxon>
        <taxon>Rhodobacterales</taxon>
        <taxon>Roseobacteraceae</taxon>
        <taxon>Ketogulonicigenium</taxon>
    </lineage>
</organism>
<evidence type="ECO:0000256" key="5">
    <source>
        <dbReference type="ARBA" id="ARBA00022989"/>
    </source>
</evidence>
<comment type="subcellular location">
    <subcellularLocation>
        <location evidence="1 7">Cell membrane</location>
        <topology evidence="1 7">Multi-pass membrane protein</topology>
    </subcellularLocation>
</comment>
<name>A0A1W6NYZ1_9RHOB</name>
<keyword evidence="3" id="KW-1003">Cell membrane</keyword>
<dbReference type="PANTHER" id="PTHR43386:SF25">
    <property type="entry name" value="PEPTIDE ABC TRANSPORTER PERMEASE PROTEIN"/>
    <property type="match status" value="1"/>
</dbReference>
<keyword evidence="4 7" id="KW-0812">Transmembrane</keyword>
<dbReference type="EMBL" id="CP019937">
    <property type="protein sequence ID" value="ARO14373.1"/>
    <property type="molecule type" value="Genomic_DNA"/>
</dbReference>
<dbReference type="Gene3D" id="1.10.3720.10">
    <property type="entry name" value="MetI-like"/>
    <property type="match status" value="1"/>
</dbReference>
<evidence type="ECO:0000256" key="7">
    <source>
        <dbReference type="RuleBase" id="RU363032"/>
    </source>
</evidence>
<evidence type="ECO:0000256" key="3">
    <source>
        <dbReference type="ARBA" id="ARBA00022475"/>
    </source>
</evidence>
<keyword evidence="2 7" id="KW-0813">Transport</keyword>
<dbReference type="Pfam" id="PF00528">
    <property type="entry name" value="BPD_transp_1"/>
    <property type="match status" value="1"/>
</dbReference>
<dbReference type="AlphaFoldDB" id="A0A1W6NYZ1"/>
<dbReference type="InterPro" id="IPR050366">
    <property type="entry name" value="BP-dependent_transpt_permease"/>
</dbReference>
<dbReference type="PROSITE" id="PS50928">
    <property type="entry name" value="ABC_TM1"/>
    <property type="match status" value="1"/>
</dbReference>
<dbReference type="KEGG" id="kro:BVG79_01027"/>
<feature type="transmembrane region" description="Helical" evidence="7">
    <location>
        <begin position="27"/>
        <end position="50"/>
    </location>
</feature>
<dbReference type="InterPro" id="IPR000515">
    <property type="entry name" value="MetI-like"/>
</dbReference>
<dbReference type="CDD" id="cd06261">
    <property type="entry name" value="TM_PBP2"/>
    <property type="match status" value="1"/>
</dbReference>
<dbReference type="SUPFAM" id="SSF161098">
    <property type="entry name" value="MetI-like"/>
    <property type="match status" value="1"/>
</dbReference>
<evidence type="ECO:0000256" key="1">
    <source>
        <dbReference type="ARBA" id="ARBA00004651"/>
    </source>
</evidence>
<feature type="transmembrane region" description="Helical" evidence="7">
    <location>
        <begin position="90"/>
        <end position="121"/>
    </location>
</feature>
<evidence type="ECO:0000313" key="10">
    <source>
        <dbReference type="Proteomes" id="UP000242447"/>
    </source>
</evidence>
<dbReference type="STRING" id="92947.BVG79_01027"/>
<comment type="similarity">
    <text evidence="7">Belongs to the binding-protein-dependent transport system permease family.</text>
</comment>
<gene>
    <name evidence="9" type="primary">ddpC</name>
    <name evidence="9" type="ORF">BVG79_01027</name>
</gene>
<dbReference type="InterPro" id="IPR035906">
    <property type="entry name" value="MetI-like_sf"/>
</dbReference>
<keyword evidence="6 7" id="KW-0472">Membrane</keyword>
<evidence type="ECO:0000259" key="8">
    <source>
        <dbReference type="PROSITE" id="PS50928"/>
    </source>
</evidence>
<evidence type="ECO:0000256" key="4">
    <source>
        <dbReference type="ARBA" id="ARBA00022692"/>
    </source>
</evidence>
<sequence length="291" mass="31164">MTDNITRTPTDLAPYQRSVLQRIGQRVLSLQPTTIIAIIILVIALVAAVAPQLFTGQNPLVGTPSERLQKPSAAHWFGTDMLGRDLYARVIYGAVHTLTGAVLAVVVGLILGATLGIIAGASRQWVDDAIMRLTDVMLAIPTLLLSLSVLMLTGFGTINIAIAVGITTIAKFARLIRSDVARVVRSEYVEAAYGSGGTFWRVLWRHVLPNSMNSAISLTALQFGLAILEISTLSFLGFGSPPPTPEWGLLIAEGRNYIATAWWLTTIPGLVVVAVVLSANRLSRALIEGSK</sequence>
<protein>
    <submittedName>
        <fullName evidence="9">ABC transporter permease</fullName>
    </submittedName>
</protein>
<feature type="domain" description="ABC transmembrane type-1" evidence="8">
    <location>
        <begin position="94"/>
        <end position="283"/>
    </location>
</feature>
<keyword evidence="10" id="KW-1185">Reference proteome</keyword>
<evidence type="ECO:0000256" key="6">
    <source>
        <dbReference type="ARBA" id="ARBA00023136"/>
    </source>
</evidence>
<feature type="transmembrane region" description="Helical" evidence="7">
    <location>
        <begin position="257"/>
        <end position="277"/>
    </location>
</feature>